<gene>
    <name evidence="10" type="ORF">DFR44_10470</name>
</gene>
<evidence type="ECO:0000256" key="3">
    <source>
        <dbReference type="ARBA" id="ARBA00022723"/>
    </source>
</evidence>
<accession>A0A4R6YA10</accession>
<evidence type="ECO:0000256" key="6">
    <source>
        <dbReference type="PIRSR" id="PIRSR602324-1"/>
    </source>
</evidence>
<dbReference type="EMBL" id="SNZE01000004">
    <property type="protein sequence ID" value="TDR32351.1"/>
    <property type="molecule type" value="Genomic_DNA"/>
</dbReference>
<feature type="binding site" description="covalent" evidence="6">
    <location>
        <position position="65"/>
    </location>
    <ligand>
        <name>heme c</name>
        <dbReference type="ChEBI" id="CHEBI:61717"/>
    </ligand>
</feature>
<evidence type="ECO:0000259" key="9">
    <source>
        <dbReference type="PROSITE" id="PS51007"/>
    </source>
</evidence>
<dbReference type="InterPro" id="IPR036909">
    <property type="entry name" value="Cyt_c-like_dom_sf"/>
</dbReference>
<keyword evidence="11" id="KW-1185">Reference proteome</keyword>
<dbReference type="GO" id="GO:0005506">
    <property type="term" value="F:iron ion binding"/>
    <property type="evidence" value="ECO:0007669"/>
    <property type="project" value="InterPro"/>
</dbReference>
<feature type="chain" id="PRO_5020698694" evidence="8">
    <location>
        <begin position="21"/>
        <end position="142"/>
    </location>
</feature>
<evidence type="ECO:0000313" key="10">
    <source>
        <dbReference type="EMBL" id="TDR32351.1"/>
    </source>
</evidence>
<dbReference type="Proteomes" id="UP000294480">
    <property type="component" value="Unassembled WGS sequence"/>
</dbReference>
<keyword evidence="4" id="KW-0249">Electron transport</keyword>
<dbReference type="Gene3D" id="1.10.760.10">
    <property type="entry name" value="Cytochrome c-like domain"/>
    <property type="match status" value="1"/>
</dbReference>
<dbReference type="RefSeq" id="WP_162845129.1">
    <property type="nucleotide sequence ID" value="NZ_SNZE01000004.1"/>
</dbReference>
<evidence type="ECO:0000313" key="11">
    <source>
        <dbReference type="Proteomes" id="UP000294480"/>
    </source>
</evidence>
<dbReference type="PRINTS" id="PR00606">
    <property type="entry name" value="CYTCHROMECID"/>
</dbReference>
<reference evidence="10 11" key="1">
    <citation type="submission" date="2019-03" db="EMBL/GenBank/DDBJ databases">
        <title>Genomic Encyclopedia of Type Strains, Phase IV (KMG-IV): sequencing the most valuable type-strain genomes for metagenomic binning, comparative biology and taxonomic classification.</title>
        <authorList>
            <person name="Goeker M."/>
        </authorList>
    </citation>
    <scope>NUCLEOTIDE SEQUENCE [LARGE SCALE GENOMIC DNA]</scope>
    <source>
        <strain evidence="10 11">DSM 102852</strain>
    </source>
</reference>
<comment type="PTM">
    <text evidence="6">Binds 1 heme c group covalently per subunit.</text>
</comment>
<comment type="caution">
    <text evidence="10">The sequence shown here is derived from an EMBL/GenBank/DDBJ whole genome shotgun (WGS) entry which is preliminary data.</text>
</comment>
<evidence type="ECO:0000256" key="1">
    <source>
        <dbReference type="ARBA" id="ARBA00022448"/>
    </source>
</evidence>
<evidence type="ECO:0000256" key="2">
    <source>
        <dbReference type="ARBA" id="ARBA00022617"/>
    </source>
</evidence>
<feature type="signal peptide" evidence="8">
    <location>
        <begin position="1"/>
        <end position="20"/>
    </location>
</feature>
<dbReference type="GO" id="GO:0009055">
    <property type="term" value="F:electron transfer activity"/>
    <property type="evidence" value="ECO:0007669"/>
    <property type="project" value="InterPro"/>
</dbReference>
<feature type="region of interest" description="Disordered" evidence="7">
    <location>
        <begin position="29"/>
        <end position="60"/>
    </location>
</feature>
<keyword evidence="3 6" id="KW-0479">Metal-binding</keyword>
<dbReference type="GO" id="GO:0020037">
    <property type="term" value="F:heme binding"/>
    <property type="evidence" value="ECO:0007669"/>
    <property type="project" value="InterPro"/>
</dbReference>
<keyword evidence="1" id="KW-0813">Transport</keyword>
<dbReference type="PROSITE" id="PS51007">
    <property type="entry name" value="CYTC"/>
    <property type="match status" value="1"/>
</dbReference>
<evidence type="ECO:0000256" key="4">
    <source>
        <dbReference type="ARBA" id="ARBA00022982"/>
    </source>
</evidence>
<feature type="compositionally biased region" description="Polar residues" evidence="7">
    <location>
        <begin position="29"/>
        <end position="49"/>
    </location>
</feature>
<keyword evidence="2 6" id="KW-0349">Heme</keyword>
<evidence type="ECO:0000256" key="7">
    <source>
        <dbReference type="SAM" id="MobiDB-lite"/>
    </source>
</evidence>
<keyword evidence="5 6" id="KW-0408">Iron</keyword>
<proteinExistence type="predicted"/>
<dbReference type="InterPro" id="IPR002324">
    <property type="entry name" value="Cyt_c_ID"/>
</dbReference>
<feature type="binding site" description="covalent" evidence="6">
    <location>
        <position position="69"/>
    </location>
    <ligand>
        <name>heme c</name>
        <dbReference type="ChEBI" id="CHEBI:61717"/>
    </ligand>
</feature>
<feature type="domain" description="Cytochrome c" evidence="9">
    <location>
        <begin position="50"/>
        <end position="136"/>
    </location>
</feature>
<dbReference type="Pfam" id="PF00034">
    <property type="entry name" value="Cytochrom_C"/>
    <property type="match status" value="1"/>
</dbReference>
<dbReference type="PROSITE" id="PS51257">
    <property type="entry name" value="PROKAR_LIPOPROTEIN"/>
    <property type="match status" value="1"/>
</dbReference>
<dbReference type="AlphaFoldDB" id="A0A4R6YA10"/>
<keyword evidence="8" id="KW-0732">Signal</keyword>
<evidence type="ECO:0000256" key="5">
    <source>
        <dbReference type="ARBA" id="ARBA00023004"/>
    </source>
</evidence>
<dbReference type="SUPFAM" id="SSF46626">
    <property type="entry name" value="Cytochrome c"/>
    <property type="match status" value="1"/>
</dbReference>
<name>A0A4R6YA10_9BURK</name>
<evidence type="ECO:0000256" key="8">
    <source>
        <dbReference type="SAM" id="SignalP"/>
    </source>
</evidence>
<sequence>MKNSTALRIAYFLITSIALTACNDNTRQNMNQEQTPQEPQVNSASPTHSTDARPPAPAFAQQKNCFSCHTRDAKMVGPAWTSIAEKYKNDKDAVTKLTAKVLSGGSGSFGPVVMPPQAHLKPEEAQYLVEWILSQAPTTPKK</sequence>
<dbReference type="InterPro" id="IPR009056">
    <property type="entry name" value="Cyt_c-like_dom"/>
</dbReference>
<organism evidence="10 11">
    <name type="scientific">Hydromonas duriensis</name>
    <dbReference type="NCBI Taxonomy" id="1527608"/>
    <lineage>
        <taxon>Bacteria</taxon>
        <taxon>Pseudomonadati</taxon>
        <taxon>Pseudomonadota</taxon>
        <taxon>Betaproteobacteria</taxon>
        <taxon>Burkholderiales</taxon>
        <taxon>Burkholderiaceae</taxon>
        <taxon>Hydromonas</taxon>
    </lineage>
</organism>
<protein>
    <submittedName>
        <fullName evidence="10">Cytochrome c551/c552</fullName>
    </submittedName>
</protein>
<feature type="binding site" description="covalent" evidence="6">
    <location>
        <position position="114"/>
    </location>
    <ligand>
        <name>heme c</name>
        <dbReference type="ChEBI" id="CHEBI:61717"/>
    </ligand>
</feature>